<evidence type="ECO:0008006" key="4">
    <source>
        <dbReference type="Google" id="ProtNLM"/>
    </source>
</evidence>
<keyword evidence="3" id="KW-1185">Reference proteome</keyword>
<accession>A0ABT5T8K6</accession>
<organism evidence="2 3">
    <name type="scientific">Roseinatronobacter alkalisoli</name>
    <dbReference type="NCBI Taxonomy" id="3028235"/>
    <lineage>
        <taxon>Bacteria</taxon>
        <taxon>Pseudomonadati</taxon>
        <taxon>Pseudomonadota</taxon>
        <taxon>Alphaproteobacteria</taxon>
        <taxon>Rhodobacterales</taxon>
        <taxon>Paracoccaceae</taxon>
        <taxon>Roseinatronobacter</taxon>
    </lineage>
</organism>
<evidence type="ECO:0000313" key="3">
    <source>
        <dbReference type="Proteomes" id="UP001431784"/>
    </source>
</evidence>
<name>A0ABT5T8K6_9RHOB</name>
<protein>
    <recommendedName>
        <fullName evidence="4">Argininosuccinate lyase</fullName>
    </recommendedName>
</protein>
<reference evidence="2" key="1">
    <citation type="submission" date="2023-02" db="EMBL/GenBank/DDBJ databases">
        <title>Description of Roseinatronobacter alkalisoli sp. nov., an alkaliphilic bacerium isolated from soda soil.</title>
        <authorList>
            <person name="Wei W."/>
        </authorList>
    </citation>
    <scope>NUCLEOTIDE SEQUENCE</scope>
    <source>
        <strain evidence="2">HJB301</strain>
    </source>
</reference>
<dbReference type="RefSeq" id="WP_274352093.1">
    <property type="nucleotide sequence ID" value="NZ_JAQZSM010000007.1"/>
</dbReference>
<evidence type="ECO:0000313" key="2">
    <source>
        <dbReference type="EMBL" id="MDD7971409.1"/>
    </source>
</evidence>
<proteinExistence type="predicted"/>
<evidence type="ECO:0000256" key="1">
    <source>
        <dbReference type="SAM" id="SignalP"/>
    </source>
</evidence>
<feature type="signal peptide" evidence="1">
    <location>
        <begin position="1"/>
        <end position="22"/>
    </location>
</feature>
<keyword evidence="1" id="KW-0732">Signal</keyword>
<comment type="caution">
    <text evidence="2">The sequence shown here is derived from an EMBL/GenBank/DDBJ whole genome shotgun (WGS) entry which is preliminary data.</text>
</comment>
<gene>
    <name evidence="2" type="ORF">PUT78_09855</name>
</gene>
<dbReference type="Proteomes" id="UP001431784">
    <property type="component" value="Unassembled WGS sequence"/>
</dbReference>
<feature type="chain" id="PRO_5046862575" description="Argininosuccinate lyase" evidence="1">
    <location>
        <begin position="23"/>
        <end position="106"/>
    </location>
</feature>
<dbReference type="EMBL" id="JAQZSM010000007">
    <property type="protein sequence ID" value="MDD7971409.1"/>
    <property type="molecule type" value="Genomic_DNA"/>
</dbReference>
<sequence>MKNYLTPLGAAFVVCLAFPAAGGSFEMVNQTGYTITGVHAGPSNESSWGPNVLQGRITDGNTVVITLDSAGYGCSWDLKYVFSDGDEYEEYEVNICAIDGQQYVIQ</sequence>